<dbReference type="InterPro" id="IPR011044">
    <property type="entry name" value="Quino_amine_DH_bsu"/>
</dbReference>
<dbReference type="Proteomes" id="UP000177785">
    <property type="component" value="Unassembled WGS sequence"/>
</dbReference>
<dbReference type="SUPFAM" id="SSF50969">
    <property type="entry name" value="YVTN repeat-like/Quinoprotein amine dehydrogenase"/>
    <property type="match status" value="1"/>
</dbReference>
<keyword evidence="1" id="KW-0812">Transmembrane</keyword>
<comment type="caution">
    <text evidence="2">The sequence shown here is derived from an EMBL/GenBank/DDBJ whole genome shotgun (WGS) entry which is preliminary data.</text>
</comment>
<feature type="transmembrane region" description="Helical" evidence="1">
    <location>
        <begin position="12"/>
        <end position="31"/>
    </location>
</feature>
<reference evidence="2 3" key="1">
    <citation type="journal article" date="2016" name="Nat. Commun.">
        <title>Thousands of microbial genomes shed light on interconnected biogeochemical processes in an aquifer system.</title>
        <authorList>
            <person name="Anantharaman K."/>
            <person name="Brown C.T."/>
            <person name="Hug L.A."/>
            <person name="Sharon I."/>
            <person name="Castelle C.J."/>
            <person name="Probst A.J."/>
            <person name="Thomas B.C."/>
            <person name="Singh A."/>
            <person name="Wilkins M.J."/>
            <person name="Karaoz U."/>
            <person name="Brodie E.L."/>
            <person name="Williams K.H."/>
            <person name="Hubbard S.S."/>
            <person name="Banfield J.F."/>
        </authorList>
    </citation>
    <scope>NUCLEOTIDE SEQUENCE [LARGE SCALE GENOMIC DNA]</scope>
</reference>
<organism evidence="2 3">
    <name type="scientific">Candidatus Ryanbacteria bacterium RIFCSPHIGHO2_01_FULL_48_27</name>
    <dbReference type="NCBI Taxonomy" id="1802115"/>
    <lineage>
        <taxon>Bacteria</taxon>
        <taxon>Candidatus Ryaniibacteriota</taxon>
    </lineage>
</organism>
<dbReference type="AlphaFoldDB" id="A0A1G2G609"/>
<dbReference type="STRING" id="1802115.A2756_02140"/>
<evidence type="ECO:0000313" key="2">
    <source>
        <dbReference type="EMBL" id="OGZ45685.1"/>
    </source>
</evidence>
<evidence type="ECO:0008006" key="4">
    <source>
        <dbReference type="Google" id="ProtNLM"/>
    </source>
</evidence>
<evidence type="ECO:0000256" key="1">
    <source>
        <dbReference type="SAM" id="Phobius"/>
    </source>
</evidence>
<keyword evidence="1" id="KW-0472">Membrane</keyword>
<name>A0A1G2G609_9BACT</name>
<protein>
    <recommendedName>
        <fullName evidence="4">PEGA domain-containing protein</fullName>
    </recommendedName>
</protein>
<evidence type="ECO:0000313" key="3">
    <source>
        <dbReference type="Proteomes" id="UP000177785"/>
    </source>
</evidence>
<sequence length="473" mass="53414">MTIRTRRVLVGASYIIFIAALGPILLYTFGYRLSPESWTLQKTGGFFVSTSPLNSRISLDGKFKKETSFISRGAFIQNLRPKSYTILVEKDGFWPWTKTLPTRPSAVTEARAVLVPRDPHGEIVLRGPFENMLTSPQGRFFLFTEKKNDQSYGLSFYNLRSGMLLTPASLQAKNLLEHINAIPGHISWASDETSAIVETKNDWIEITFNPEGTVAAKSLYATGDLRRLFKQKPRLVTMHPDDPQRIFILDGERLFIWHGGQAPKVPVLETIAGLIAEENNLVMLDSQSGLLYRTDLDGRAPQALSQEKIEHRGLAHIISRLDGYAVWSDAGLSMLDTNASHVQKISDEELTRAPLSSDTNIIWWSNGSLWIQWLASDEKLPYYQTERHEKLLQTERPISQVFLYPTEGYLVVAAGETVFVTELDGRNIRNTVNLYKGKRPQIFVPGDEKVVYILDDNILLKISLDTPFTPKTD</sequence>
<dbReference type="EMBL" id="MHNL01000005">
    <property type="protein sequence ID" value="OGZ45685.1"/>
    <property type="molecule type" value="Genomic_DNA"/>
</dbReference>
<keyword evidence="1" id="KW-1133">Transmembrane helix</keyword>
<accession>A0A1G2G609</accession>
<gene>
    <name evidence="2" type="ORF">A2756_02140</name>
</gene>
<proteinExistence type="predicted"/>